<evidence type="ECO:0000313" key="12">
    <source>
        <dbReference type="Proteomes" id="UP000628984"/>
    </source>
</evidence>
<dbReference type="GO" id="GO:0046872">
    <property type="term" value="F:metal ion binding"/>
    <property type="evidence" value="ECO:0007669"/>
    <property type="project" value="UniProtKB-KW"/>
</dbReference>
<comment type="cofactor">
    <cofactor evidence="10">
        <name>Mn(2+)</name>
        <dbReference type="ChEBI" id="CHEBI:29035"/>
    </cofactor>
    <text evidence="10">Binds 1 Mn(2+) ion per subunit.</text>
</comment>
<reference evidence="11" key="1">
    <citation type="journal article" date="2014" name="Int. J. Syst. Evol. Microbiol.">
        <title>Complete genome sequence of Corynebacterium casei LMG S-19264T (=DSM 44701T), isolated from a smear-ripened cheese.</title>
        <authorList>
            <consortium name="US DOE Joint Genome Institute (JGI-PGF)"/>
            <person name="Walter F."/>
            <person name="Albersmeier A."/>
            <person name="Kalinowski J."/>
            <person name="Ruckert C."/>
        </authorList>
    </citation>
    <scope>NUCLEOTIDE SEQUENCE</scope>
    <source>
        <strain evidence="11">KCTC 23714</strain>
    </source>
</reference>
<evidence type="ECO:0000256" key="4">
    <source>
        <dbReference type="ARBA" id="ARBA00022432"/>
    </source>
</evidence>
<evidence type="ECO:0000256" key="2">
    <source>
        <dbReference type="ARBA" id="ARBA00006052"/>
    </source>
</evidence>
<evidence type="ECO:0000313" key="11">
    <source>
        <dbReference type="EMBL" id="GGW34126.1"/>
    </source>
</evidence>
<dbReference type="Gene3D" id="3.90.228.20">
    <property type="match status" value="1"/>
</dbReference>
<dbReference type="HAMAP" id="MF_00453">
    <property type="entry name" value="PEPCK_ATP"/>
    <property type="match status" value="1"/>
</dbReference>
<proteinExistence type="inferred from homology"/>
<dbReference type="PANTHER" id="PTHR30031">
    <property type="entry name" value="PHOSPHOENOLPYRUVATE CARBOXYKINASE ATP"/>
    <property type="match status" value="1"/>
</dbReference>
<keyword evidence="10" id="KW-0464">Manganese</keyword>
<feature type="binding site" evidence="10">
    <location>
        <position position="200"/>
    </location>
    <ligand>
        <name>substrate</name>
    </ligand>
</feature>
<feature type="binding site" evidence="10">
    <location>
        <position position="60"/>
    </location>
    <ligand>
        <name>substrate</name>
    </ligand>
</feature>
<feature type="binding site" evidence="10">
    <location>
        <position position="194"/>
    </location>
    <ligand>
        <name>substrate</name>
    </ligand>
</feature>
<accession>A0A918IVK8</accession>
<evidence type="ECO:0000256" key="8">
    <source>
        <dbReference type="ARBA" id="ARBA00023239"/>
    </source>
</evidence>
<keyword evidence="4 10" id="KW-0312">Gluconeogenesis</keyword>
<name>A0A918IVK8_9RHOB</name>
<feature type="binding site" evidence="10">
    <location>
        <position position="219"/>
    </location>
    <ligand>
        <name>Mn(2+)</name>
        <dbReference type="ChEBI" id="CHEBI:29035"/>
    </ligand>
</feature>
<evidence type="ECO:0000256" key="5">
    <source>
        <dbReference type="ARBA" id="ARBA00022741"/>
    </source>
</evidence>
<keyword evidence="7 10" id="KW-0067">ATP-binding</keyword>
<keyword evidence="10" id="KW-0479">Metal-binding</keyword>
<evidence type="ECO:0000256" key="9">
    <source>
        <dbReference type="ARBA" id="ARBA00047371"/>
    </source>
</evidence>
<dbReference type="GO" id="GO:0004612">
    <property type="term" value="F:phosphoenolpyruvate carboxykinase (ATP) activity"/>
    <property type="evidence" value="ECO:0007669"/>
    <property type="project" value="UniProtKB-UniRule"/>
</dbReference>
<evidence type="ECO:0000256" key="6">
    <source>
        <dbReference type="ARBA" id="ARBA00022793"/>
    </source>
</evidence>
<feature type="binding site" evidence="10">
    <location>
        <position position="324"/>
    </location>
    <ligand>
        <name>substrate</name>
    </ligand>
</feature>
<dbReference type="GO" id="GO:0005524">
    <property type="term" value="F:ATP binding"/>
    <property type="evidence" value="ECO:0007669"/>
    <property type="project" value="UniProtKB-UniRule"/>
</dbReference>
<evidence type="ECO:0000256" key="3">
    <source>
        <dbReference type="ARBA" id="ARBA00012363"/>
    </source>
</evidence>
<feature type="binding site" evidence="10">
    <location>
        <position position="258"/>
    </location>
    <ligand>
        <name>Mn(2+)</name>
        <dbReference type="ChEBI" id="CHEBI:29035"/>
    </ligand>
</feature>
<dbReference type="InterPro" id="IPR001272">
    <property type="entry name" value="PEP_carboxykinase_ATP"/>
</dbReference>
<feature type="binding site" evidence="10">
    <location>
        <position position="200"/>
    </location>
    <ligand>
        <name>Mn(2+)</name>
        <dbReference type="ChEBI" id="CHEBI:29035"/>
    </ligand>
</feature>
<comment type="pathway">
    <text evidence="1 10">Carbohydrate biosynthesis; gluconeogenesis.</text>
</comment>
<dbReference type="RefSeq" id="WP_189634043.1">
    <property type="nucleotide sequence ID" value="NZ_BMYQ01000006.1"/>
</dbReference>
<dbReference type="EC" id="4.1.1.49" evidence="3 10"/>
<dbReference type="Pfam" id="PF01293">
    <property type="entry name" value="PEPCK_ATP"/>
    <property type="match status" value="1"/>
</dbReference>
<feature type="binding site" evidence="10">
    <location>
        <position position="324"/>
    </location>
    <ligand>
        <name>ATP</name>
        <dbReference type="ChEBI" id="CHEBI:30616"/>
    </ligand>
</feature>
<dbReference type="NCBIfam" id="NF006822">
    <property type="entry name" value="PRK09344.1-4"/>
    <property type="match status" value="1"/>
</dbReference>
<comment type="caution">
    <text evidence="10">Lacks conserved residue(s) required for the propagation of feature annotation.</text>
</comment>
<comment type="similarity">
    <text evidence="2 10">Belongs to the phosphoenolpyruvate carboxykinase (ATP) family.</text>
</comment>
<keyword evidence="8 10" id="KW-0456">Lyase</keyword>
<evidence type="ECO:0000256" key="7">
    <source>
        <dbReference type="ARBA" id="ARBA00022840"/>
    </source>
</evidence>
<dbReference type="InterPro" id="IPR008210">
    <property type="entry name" value="PEP_carboxykinase_N"/>
</dbReference>
<dbReference type="NCBIfam" id="NF006820">
    <property type="entry name" value="PRK09344.1-2"/>
    <property type="match status" value="1"/>
</dbReference>
<feature type="binding site" evidence="10">
    <location>
        <begin position="237"/>
        <end position="245"/>
    </location>
    <ligand>
        <name>ATP</name>
        <dbReference type="ChEBI" id="CHEBI:30616"/>
    </ligand>
</feature>
<dbReference type="EMBL" id="BMYQ01000006">
    <property type="protein sequence ID" value="GGW34126.1"/>
    <property type="molecule type" value="Genomic_DNA"/>
</dbReference>
<dbReference type="GO" id="GO:0006094">
    <property type="term" value="P:gluconeogenesis"/>
    <property type="evidence" value="ECO:0007669"/>
    <property type="project" value="UniProtKB-UniRule"/>
</dbReference>
<dbReference type="Proteomes" id="UP000628984">
    <property type="component" value="Unassembled WGS sequence"/>
</dbReference>
<dbReference type="Gene3D" id="3.40.449.10">
    <property type="entry name" value="Phosphoenolpyruvate Carboxykinase, domain 1"/>
    <property type="match status" value="1"/>
</dbReference>
<feature type="binding site" evidence="10">
    <location>
        <position position="449"/>
    </location>
    <ligand>
        <name>ATP</name>
        <dbReference type="ChEBI" id="CHEBI:30616"/>
    </ligand>
</feature>
<keyword evidence="5 10" id="KW-0547">Nucleotide-binding</keyword>
<keyword evidence="6 10" id="KW-0210">Decarboxylase</keyword>
<comment type="function">
    <text evidence="10">Involved in the gluconeogenesis. Catalyzes the conversion of oxaloacetate (OAA) to phosphoenolpyruvate (PEP) through direct phosphoryl transfer between the nucleoside triphosphate and OAA.</text>
</comment>
<comment type="subcellular location">
    <subcellularLocation>
        <location evidence="10">Cytoplasm</location>
    </subcellularLocation>
</comment>
<gene>
    <name evidence="10 11" type="primary">pckA</name>
    <name evidence="11" type="ORF">GCM10011452_23380</name>
</gene>
<dbReference type="NCBIfam" id="TIGR00224">
    <property type="entry name" value="pckA"/>
    <property type="match status" value="1"/>
</dbReference>
<dbReference type="Gene3D" id="2.170.8.10">
    <property type="entry name" value="Phosphoenolpyruvate Carboxykinase, domain 2"/>
    <property type="match status" value="1"/>
</dbReference>
<dbReference type="AlphaFoldDB" id="A0A918IVK8"/>
<reference evidence="11" key="2">
    <citation type="submission" date="2020-09" db="EMBL/GenBank/DDBJ databases">
        <authorList>
            <person name="Sun Q."/>
            <person name="Kim S."/>
        </authorList>
    </citation>
    <scope>NUCLEOTIDE SEQUENCE</scope>
    <source>
        <strain evidence="11">KCTC 23714</strain>
    </source>
</reference>
<dbReference type="SUPFAM" id="SSF68923">
    <property type="entry name" value="PEP carboxykinase N-terminal domain"/>
    <property type="match status" value="1"/>
</dbReference>
<keyword evidence="12" id="KW-1185">Reference proteome</keyword>
<dbReference type="SUPFAM" id="SSF53795">
    <property type="entry name" value="PEP carboxykinase-like"/>
    <property type="match status" value="1"/>
</dbReference>
<dbReference type="NCBIfam" id="NF006821">
    <property type="entry name" value="PRK09344.1-3"/>
    <property type="match status" value="1"/>
</dbReference>
<evidence type="ECO:0000256" key="1">
    <source>
        <dbReference type="ARBA" id="ARBA00004742"/>
    </source>
</evidence>
<organism evidence="11 12">
    <name type="scientific">Gemmobacter lanyuensis</name>
    <dbReference type="NCBI Taxonomy" id="1054497"/>
    <lineage>
        <taxon>Bacteria</taxon>
        <taxon>Pseudomonadati</taxon>
        <taxon>Pseudomonadota</taxon>
        <taxon>Alphaproteobacteria</taxon>
        <taxon>Rhodobacterales</taxon>
        <taxon>Paracoccaceae</taxon>
        <taxon>Gemmobacter</taxon>
    </lineage>
</organism>
<feature type="binding site" evidence="10">
    <location>
        <position position="200"/>
    </location>
    <ligand>
        <name>ATP</name>
        <dbReference type="ChEBI" id="CHEBI:30616"/>
    </ligand>
</feature>
<dbReference type="GO" id="GO:0005829">
    <property type="term" value="C:cytosol"/>
    <property type="evidence" value="ECO:0007669"/>
    <property type="project" value="TreeGrafter"/>
</dbReference>
<feature type="binding site" evidence="10">
    <location>
        <position position="286"/>
    </location>
    <ligand>
        <name>ATP</name>
        <dbReference type="ChEBI" id="CHEBI:30616"/>
    </ligand>
</feature>
<keyword evidence="10" id="KW-0963">Cytoplasm</keyword>
<dbReference type="PANTHER" id="PTHR30031:SF0">
    <property type="entry name" value="PHOSPHOENOLPYRUVATE CARBOXYKINASE (ATP)"/>
    <property type="match status" value="1"/>
</dbReference>
<evidence type="ECO:0000256" key="10">
    <source>
        <dbReference type="HAMAP-Rule" id="MF_00453"/>
    </source>
</evidence>
<dbReference type="CDD" id="cd00484">
    <property type="entry name" value="PEPCK_ATP"/>
    <property type="match status" value="1"/>
</dbReference>
<protein>
    <recommendedName>
        <fullName evidence="3 10">Phosphoenolpyruvate carboxykinase (ATP)</fullName>
        <shortName evidence="10">PCK</shortName>
        <shortName evidence="10">PEP carboxykinase</shortName>
        <shortName evidence="10">PEPCK</shortName>
        <ecNumber evidence="3 10">4.1.1.49</ecNumber>
    </recommendedName>
</protein>
<feature type="binding site" evidence="10">
    <location>
        <position position="219"/>
    </location>
    <ligand>
        <name>ATP</name>
        <dbReference type="ChEBI" id="CHEBI:30616"/>
    </ligand>
</feature>
<dbReference type="InterPro" id="IPR013035">
    <property type="entry name" value="PEP_carboxykinase_C"/>
</dbReference>
<comment type="caution">
    <text evidence="11">The sequence shown here is derived from an EMBL/GenBank/DDBJ whole genome shotgun (WGS) entry which is preliminary data.</text>
</comment>
<sequence>MTHGRVNPSHTLEAQGISGLGTVYYNDIEPALVEAAVRRGEGRLGKGGAFLCSTGQFTGRSPKDKFVVRTPAVEDSIWWENNAPMAPEAFDRLYEDMTAHMKGREYFVQDLYAGADPAHRLDVRVVTELAWHGLFIRHMLRRPERSELDSFVPEFTIINCPSFKADPARHGCRTETVIALNFDRKLILIANTAYAGENKKSVFTLLNYILPAKGVMAMHCSANHAIGNPDDTAVFFGLSGTGKTTLSADPSRILIGDDEHGWSEKGSFNFEGGCYAKTINLSAEAEPEIYGTTSRFGTVIENMVYDPETLELDFQDSSLTENMRCAYPLDYISNASDTGLGGHPKNVIMLTCDAYGVLPPIARLTPAQAMYHFLSGFTSKTPGTERGVVEPTPTFSTCFGAPFMPRRPEVYGKLLQEKIAQFGAECWLVNTGWTGGAYGTGKRMPIRATRALLTAALNGSLSKGEFRKDPNFGFEVPVAVEGVDTTLLNPRDTWADKAAYDAQAAKLVSMFAENFGQYVPYIDQDVKAAAIG</sequence>
<dbReference type="PIRSF" id="PIRSF006294">
    <property type="entry name" value="PEP_crbxkin"/>
    <property type="match status" value="1"/>
</dbReference>
<comment type="catalytic activity">
    <reaction evidence="9 10">
        <text>oxaloacetate + ATP = phosphoenolpyruvate + ADP + CO2</text>
        <dbReference type="Rhea" id="RHEA:18617"/>
        <dbReference type="ChEBI" id="CHEBI:16452"/>
        <dbReference type="ChEBI" id="CHEBI:16526"/>
        <dbReference type="ChEBI" id="CHEBI:30616"/>
        <dbReference type="ChEBI" id="CHEBI:58702"/>
        <dbReference type="ChEBI" id="CHEBI:456216"/>
        <dbReference type="EC" id="4.1.1.49"/>
    </reaction>
</comment>